<dbReference type="NCBIfam" id="TIGR00041">
    <property type="entry name" value="DTMP_kinase"/>
    <property type="match status" value="1"/>
</dbReference>
<evidence type="ECO:0000256" key="6">
    <source>
        <dbReference type="ARBA" id="ARBA00022840"/>
    </source>
</evidence>
<dbReference type="SUPFAM" id="SSF52540">
    <property type="entry name" value="P-loop containing nucleoside triphosphate hydrolases"/>
    <property type="match status" value="1"/>
</dbReference>
<proteinExistence type="inferred from homology"/>
<comment type="catalytic activity">
    <reaction evidence="7 8">
        <text>dTMP + ATP = dTDP + ADP</text>
        <dbReference type="Rhea" id="RHEA:13517"/>
        <dbReference type="ChEBI" id="CHEBI:30616"/>
        <dbReference type="ChEBI" id="CHEBI:58369"/>
        <dbReference type="ChEBI" id="CHEBI:63528"/>
        <dbReference type="ChEBI" id="CHEBI:456216"/>
        <dbReference type="EC" id="2.7.4.9"/>
    </reaction>
</comment>
<evidence type="ECO:0000256" key="1">
    <source>
        <dbReference type="ARBA" id="ARBA00009776"/>
    </source>
</evidence>
<name>A0A7C5XJJ5_9CREN</name>
<evidence type="ECO:0000256" key="2">
    <source>
        <dbReference type="ARBA" id="ARBA00022679"/>
    </source>
</evidence>
<dbReference type="GO" id="GO:0005524">
    <property type="term" value="F:ATP binding"/>
    <property type="evidence" value="ECO:0007669"/>
    <property type="project" value="UniProtKB-UniRule"/>
</dbReference>
<evidence type="ECO:0000256" key="4">
    <source>
        <dbReference type="ARBA" id="ARBA00022741"/>
    </source>
</evidence>
<dbReference type="Gene3D" id="3.40.50.300">
    <property type="entry name" value="P-loop containing nucleotide triphosphate hydrolases"/>
    <property type="match status" value="1"/>
</dbReference>
<evidence type="ECO:0000256" key="5">
    <source>
        <dbReference type="ARBA" id="ARBA00022777"/>
    </source>
</evidence>
<keyword evidence="4 8" id="KW-0547">Nucleotide-binding</keyword>
<gene>
    <name evidence="8 10" type="primary">tmk</name>
    <name evidence="10" type="ORF">ENM84_08300</name>
</gene>
<keyword evidence="5 8" id="KW-0418">Kinase</keyword>
<evidence type="ECO:0000256" key="3">
    <source>
        <dbReference type="ARBA" id="ARBA00022727"/>
    </source>
</evidence>
<keyword evidence="2 8" id="KW-0808">Transferase</keyword>
<dbReference type="GO" id="GO:0006235">
    <property type="term" value="P:dTTP biosynthetic process"/>
    <property type="evidence" value="ECO:0007669"/>
    <property type="project" value="UniProtKB-UniRule"/>
</dbReference>
<comment type="caution">
    <text evidence="10">The sequence shown here is derived from an EMBL/GenBank/DDBJ whole genome shotgun (WGS) entry which is preliminary data.</text>
</comment>
<protein>
    <recommendedName>
        <fullName evidence="8">Probable thymidylate kinase</fullName>
        <ecNumber evidence="8">2.7.4.9</ecNumber>
    </recommendedName>
    <alternativeName>
        <fullName evidence="8">dTMP kinase</fullName>
    </alternativeName>
</protein>
<dbReference type="Pfam" id="PF02223">
    <property type="entry name" value="Thymidylate_kin"/>
    <property type="match status" value="1"/>
</dbReference>
<dbReference type="InterPro" id="IPR018095">
    <property type="entry name" value="Thymidylate_kin_CS"/>
</dbReference>
<dbReference type="PANTHER" id="PTHR10344:SF4">
    <property type="entry name" value="UMP-CMP KINASE 2, MITOCHONDRIAL"/>
    <property type="match status" value="1"/>
</dbReference>
<dbReference type="InterPro" id="IPR018094">
    <property type="entry name" value="Thymidylate_kinase"/>
</dbReference>
<dbReference type="GO" id="GO:0006227">
    <property type="term" value="P:dUDP biosynthetic process"/>
    <property type="evidence" value="ECO:0007669"/>
    <property type="project" value="TreeGrafter"/>
</dbReference>
<dbReference type="PANTHER" id="PTHR10344">
    <property type="entry name" value="THYMIDYLATE KINASE"/>
    <property type="match status" value="1"/>
</dbReference>
<dbReference type="GO" id="GO:0004798">
    <property type="term" value="F:dTMP kinase activity"/>
    <property type="evidence" value="ECO:0007669"/>
    <property type="project" value="UniProtKB-UniRule"/>
</dbReference>
<dbReference type="InterPro" id="IPR027417">
    <property type="entry name" value="P-loop_NTPase"/>
</dbReference>
<dbReference type="GO" id="GO:0006233">
    <property type="term" value="P:dTDP biosynthetic process"/>
    <property type="evidence" value="ECO:0007669"/>
    <property type="project" value="InterPro"/>
</dbReference>
<dbReference type="PROSITE" id="PS01331">
    <property type="entry name" value="THYMIDYLATE_KINASE"/>
    <property type="match status" value="1"/>
</dbReference>
<evidence type="ECO:0000259" key="9">
    <source>
        <dbReference type="Pfam" id="PF02223"/>
    </source>
</evidence>
<feature type="domain" description="Thymidylate kinase-like" evidence="9">
    <location>
        <begin position="5"/>
        <end position="191"/>
    </location>
</feature>
<evidence type="ECO:0000256" key="7">
    <source>
        <dbReference type="ARBA" id="ARBA00048743"/>
    </source>
</evidence>
<evidence type="ECO:0000256" key="8">
    <source>
        <dbReference type="HAMAP-Rule" id="MF_00165"/>
    </source>
</evidence>
<sequence>MLIVFEGIDASGKTTISRMIKEALEVRGFKTALYTYPNKSSIYGSIINLFLKSKISLTPQEQFFLYLLDMYRDRQDIVDKLSKSFIVLMDRYYTSTIAYQCAQGFDYGIAKTVIEYLDMPKPNIIIYLDIDPKTAIERKLIQKKSLDIFERNIEFLANVRKLYLKMVEEGYPTKKWIVIDASKEIKEIYKDVVKILNI</sequence>
<evidence type="ECO:0000313" key="10">
    <source>
        <dbReference type="EMBL" id="HHP82643.1"/>
    </source>
</evidence>
<feature type="binding site" evidence="8">
    <location>
        <begin position="7"/>
        <end position="14"/>
    </location>
    <ligand>
        <name>ATP</name>
        <dbReference type="ChEBI" id="CHEBI:30616"/>
    </ligand>
</feature>
<reference evidence="10" key="1">
    <citation type="journal article" date="2020" name="mSystems">
        <title>Genome- and Community-Level Interaction Insights into Carbon Utilization and Element Cycling Functions of Hydrothermarchaeota in Hydrothermal Sediment.</title>
        <authorList>
            <person name="Zhou Z."/>
            <person name="Liu Y."/>
            <person name="Xu W."/>
            <person name="Pan J."/>
            <person name="Luo Z.H."/>
            <person name="Li M."/>
        </authorList>
    </citation>
    <scope>NUCLEOTIDE SEQUENCE [LARGE SCALE GENOMIC DNA]</scope>
    <source>
        <strain evidence="10">SpSt-1121</strain>
    </source>
</reference>
<dbReference type="GO" id="GO:0005737">
    <property type="term" value="C:cytoplasm"/>
    <property type="evidence" value="ECO:0007669"/>
    <property type="project" value="TreeGrafter"/>
</dbReference>
<keyword evidence="3 8" id="KW-0545">Nucleotide biosynthesis</keyword>
<dbReference type="HAMAP" id="MF_00165">
    <property type="entry name" value="Thymidylate_kinase"/>
    <property type="match status" value="1"/>
</dbReference>
<comment type="similarity">
    <text evidence="1 8">Belongs to the thymidylate kinase family.</text>
</comment>
<organism evidence="10">
    <name type="scientific">Ignisphaera aggregans</name>
    <dbReference type="NCBI Taxonomy" id="334771"/>
    <lineage>
        <taxon>Archaea</taxon>
        <taxon>Thermoproteota</taxon>
        <taxon>Thermoprotei</taxon>
        <taxon>Desulfurococcales</taxon>
        <taxon>Desulfurococcaceae</taxon>
        <taxon>Ignisphaera</taxon>
    </lineage>
</organism>
<dbReference type="EMBL" id="DRZI01000354">
    <property type="protein sequence ID" value="HHP82643.1"/>
    <property type="molecule type" value="Genomic_DNA"/>
</dbReference>
<accession>A0A7C5XJJ5</accession>
<dbReference type="EC" id="2.7.4.9" evidence="8"/>
<keyword evidence="6 8" id="KW-0067">ATP-binding</keyword>
<dbReference type="CDD" id="cd01672">
    <property type="entry name" value="TMPK"/>
    <property type="match status" value="1"/>
</dbReference>
<dbReference type="InterPro" id="IPR039430">
    <property type="entry name" value="Thymidylate_kin-like_dom"/>
</dbReference>
<dbReference type="AlphaFoldDB" id="A0A7C5XJJ5"/>